<organism evidence="4 5">
    <name type="scientific">Sphingobacterium spiritivorum ATCC 33300</name>
    <dbReference type="NCBI Taxonomy" id="525372"/>
    <lineage>
        <taxon>Bacteria</taxon>
        <taxon>Pseudomonadati</taxon>
        <taxon>Bacteroidota</taxon>
        <taxon>Sphingobacteriia</taxon>
        <taxon>Sphingobacteriales</taxon>
        <taxon>Sphingobacteriaceae</taxon>
        <taxon>Sphingobacterium</taxon>
    </lineage>
</organism>
<reference evidence="4 5" key="1">
    <citation type="submission" date="2009-01" db="EMBL/GenBank/DDBJ databases">
        <authorList>
            <person name="Qin X."/>
            <person name="Bachman B."/>
            <person name="Battles P."/>
            <person name="Bell A."/>
            <person name="Bess C."/>
            <person name="Bickham C."/>
            <person name="Chaboub L."/>
            <person name="Chen D."/>
            <person name="Coyle M."/>
            <person name="Deiros D.R."/>
            <person name="Dinh H."/>
            <person name="Forbes L."/>
            <person name="Fowler G."/>
            <person name="Francisco L."/>
            <person name="Fu Q."/>
            <person name="Gubbala S."/>
            <person name="Hale W."/>
            <person name="Han Y."/>
            <person name="Hemphill L."/>
            <person name="Highlander S.K."/>
            <person name="Hirani K."/>
            <person name="Hogues M."/>
            <person name="Jackson L."/>
            <person name="Jakkamsetti A."/>
            <person name="Javaid M."/>
            <person name="Jiang H."/>
            <person name="Korchina V."/>
            <person name="Kovar C."/>
            <person name="Lara F."/>
            <person name="Lee S."/>
            <person name="Mata R."/>
            <person name="Mathew T."/>
            <person name="Moen C."/>
            <person name="Morales K."/>
            <person name="Munidasa M."/>
            <person name="Nazareth L."/>
            <person name="Ngo R."/>
            <person name="Nguyen L."/>
            <person name="Okwuonu G."/>
            <person name="Ongeri F."/>
            <person name="Patil S."/>
            <person name="Petrosino J."/>
            <person name="Pham C."/>
            <person name="Pham P."/>
            <person name="Pu L.-L."/>
            <person name="Puazo M."/>
            <person name="Raj R."/>
            <person name="Reid J."/>
            <person name="Rouhana J."/>
            <person name="Saada N."/>
            <person name="Shang Y."/>
            <person name="Simmons D."/>
            <person name="Thornton R."/>
            <person name="Warren J."/>
            <person name="Weissenberger G."/>
            <person name="Zhang J."/>
            <person name="Zhang L."/>
            <person name="Zhou C."/>
            <person name="Zhu D."/>
            <person name="Muzny D."/>
            <person name="Worley K."/>
            <person name="Gibbs R."/>
        </authorList>
    </citation>
    <scope>NUCLEOTIDE SEQUENCE [LARGE SCALE GENOMIC DNA]</scope>
    <source>
        <strain evidence="4 5">ATCC 33300</strain>
    </source>
</reference>
<dbReference type="InterPro" id="IPR007492">
    <property type="entry name" value="LytTR_DNA-bd_dom"/>
</dbReference>
<dbReference type="Proteomes" id="UP000006241">
    <property type="component" value="Unassembled WGS sequence"/>
</dbReference>
<dbReference type="Gene3D" id="2.40.50.1020">
    <property type="entry name" value="LytTr DNA-binding domain"/>
    <property type="match status" value="1"/>
</dbReference>
<dbReference type="Pfam" id="PF00072">
    <property type="entry name" value="Response_reg"/>
    <property type="match status" value="1"/>
</dbReference>
<dbReference type="PANTHER" id="PTHR48111">
    <property type="entry name" value="REGULATOR OF RPOS"/>
    <property type="match status" value="1"/>
</dbReference>
<dbReference type="SUPFAM" id="SSF52172">
    <property type="entry name" value="CheY-like"/>
    <property type="match status" value="1"/>
</dbReference>
<keyword evidence="1" id="KW-0238">DNA-binding</keyword>
<dbReference type="InterPro" id="IPR001789">
    <property type="entry name" value="Sig_transdc_resp-reg_receiver"/>
</dbReference>
<dbReference type="SMART" id="SM00448">
    <property type="entry name" value="REC"/>
    <property type="match status" value="1"/>
</dbReference>
<dbReference type="HOGENOM" id="CLU_000445_14_1_10"/>
<accession>C2FWC0</accession>
<dbReference type="GO" id="GO:0005829">
    <property type="term" value="C:cytosol"/>
    <property type="evidence" value="ECO:0007669"/>
    <property type="project" value="TreeGrafter"/>
</dbReference>
<dbReference type="AlphaFoldDB" id="C2FWC0"/>
<evidence type="ECO:0000256" key="2">
    <source>
        <dbReference type="PROSITE-ProRule" id="PRU00169"/>
    </source>
</evidence>
<comment type="caution">
    <text evidence="4">The sequence shown here is derived from an EMBL/GenBank/DDBJ whole genome shotgun (WGS) entry which is preliminary data.</text>
</comment>
<evidence type="ECO:0000259" key="3">
    <source>
        <dbReference type="PROSITE" id="PS50110"/>
    </source>
</evidence>
<dbReference type="GO" id="GO:0032993">
    <property type="term" value="C:protein-DNA complex"/>
    <property type="evidence" value="ECO:0007669"/>
    <property type="project" value="TreeGrafter"/>
</dbReference>
<dbReference type="EMBL" id="ACHB01000037">
    <property type="protein sequence ID" value="EEI92775.1"/>
    <property type="molecule type" value="Genomic_DNA"/>
</dbReference>
<name>C2FWC0_SPHSI</name>
<evidence type="ECO:0000313" key="4">
    <source>
        <dbReference type="EMBL" id="EEI92775.1"/>
    </source>
</evidence>
<dbReference type="PROSITE" id="PS50110">
    <property type="entry name" value="RESPONSE_REGULATORY"/>
    <property type="match status" value="1"/>
</dbReference>
<dbReference type="GO" id="GO:0000976">
    <property type="term" value="F:transcription cis-regulatory region binding"/>
    <property type="evidence" value="ECO:0007669"/>
    <property type="project" value="TreeGrafter"/>
</dbReference>
<feature type="modified residue" description="4-aspartylphosphate" evidence="2">
    <location>
        <position position="54"/>
    </location>
</feature>
<dbReference type="Gene3D" id="3.40.50.2300">
    <property type="match status" value="1"/>
</dbReference>
<dbReference type="GO" id="GO:0000156">
    <property type="term" value="F:phosphorelay response regulator activity"/>
    <property type="evidence" value="ECO:0007669"/>
    <property type="project" value="TreeGrafter"/>
</dbReference>
<evidence type="ECO:0000256" key="1">
    <source>
        <dbReference type="ARBA" id="ARBA00023125"/>
    </source>
</evidence>
<keyword evidence="2" id="KW-0597">Phosphoprotein</keyword>
<evidence type="ECO:0000313" key="5">
    <source>
        <dbReference type="Proteomes" id="UP000006241"/>
    </source>
</evidence>
<dbReference type="GO" id="GO:0006355">
    <property type="term" value="P:regulation of DNA-templated transcription"/>
    <property type="evidence" value="ECO:0007669"/>
    <property type="project" value="TreeGrafter"/>
</dbReference>
<dbReference type="PANTHER" id="PTHR48111:SF69">
    <property type="entry name" value="RESPONSE REGULATOR RECEIVER"/>
    <property type="match status" value="1"/>
</dbReference>
<gene>
    <name evidence="4" type="ORF">HMPREF0765_1626</name>
</gene>
<dbReference type="RefSeq" id="WP_003007771.1">
    <property type="nucleotide sequence ID" value="NZ_GG668631.1"/>
</dbReference>
<sequence>MLKCILLDDELPGLKFLKLITEQMEELEIVRTYNDPAKLLQDAGELQFDLCIMDIEMPVINGLQIAKQLSDKMIIFVTAYSEYAADAFDLNVVDYVRKPLSKERLQVAIDKAVARKPRENELAPINFNTDQGKYLLHLQEITHILNSRIDGRDKDVFLRNGESICIKNVNFAKLEELLPEKNFCRINKKELIALDIVRSYTHNTISSIPLNSGVSLTFQLSNTYRQAFLSKIRD</sequence>
<feature type="domain" description="Response regulatory" evidence="3">
    <location>
        <begin position="3"/>
        <end position="113"/>
    </location>
</feature>
<dbReference type="InterPro" id="IPR011006">
    <property type="entry name" value="CheY-like_superfamily"/>
</dbReference>
<dbReference type="InterPro" id="IPR039420">
    <property type="entry name" value="WalR-like"/>
</dbReference>
<protein>
    <submittedName>
        <fullName evidence="4">Response regulator receiver domain protein</fullName>
    </submittedName>
</protein>
<proteinExistence type="predicted"/>
<dbReference type="SMART" id="SM00850">
    <property type="entry name" value="LytTR"/>
    <property type="match status" value="1"/>
</dbReference>